<dbReference type="AlphaFoldDB" id="A0A3M7P123"/>
<evidence type="ECO:0000313" key="2">
    <source>
        <dbReference type="EMBL" id="RMZ92866.1"/>
    </source>
</evidence>
<keyword evidence="3" id="KW-1185">Reference proteome</keyword>
<dbReference type="EMBL" id="REGN01014246">
    <property type="protein sequence ID" value="RMZ92866.1"/>
    <property type="molecule type" value="Genomic_DNA"/>
</dbReference>
<organism evidence="2 3">
    <name type="scientific">Brachionus plicatilis</name>
    <name type="common">Marine rotifer</name>
    <name type="synonym">Brachionus muelleri</name>
    <dbReference type="NCBI Taxonomy" id="10195"/>
    <lineage>
        <taxon>Eukaryota</taxon>
        <taxon>Metazoa</taxon>
        <taxon>Spiralia</taxon>
        <taxon>Gnathifera</taxon>
        <taxon>Rotifera</taxon>
        <taxon>Eurotatoria</taxon>
        <taxon>Monogononta</taxon>
        <taxon>Pseudotrocha</taxon>
        <taxon>Ploima</taxon>
        <taxon>Brachionidae</taxon>
        <taxon>Brachionus</taxon>
    </lineage>
</organism>
<dbReference type="Proteomes" id="UP000276133">
    <property type="component" value="Unassembled WGS sequence"/>
</dbReference>
<name>A0A3M7P123_BRAPC</name>
<proteinExistence type="predicted"/>
<comment type="caution">
    <text evidence="2">The sequence shown here is derived from an EMBL/GenBank/DDBJ whole genome shotgun (WGS) entry which is preliminary data.</text>
</comment>
<reference evidence="2 3" key="1">
    <citation type="journal article" date="2018" name="Sci. Rep.">
        <title>Genomic signatures of local adaptation to the degree of environmental predictability in rotifers.</title>
        <authorList>
            <person name="Franch-Gras L."/>
            <person name="Hahn C."/>
            <person name="Garcia-Roger E.M."/>
            <person name="Carmona M.J."/>
            <person name="Serra M."/>
            <person name="Gomez A."/>
        </authorList>
    </citation>
    <scope>NUCLEOTIDE SEQUENCE [LARGE SCALE GENOMIC DNA]</scope>
    <source>
        <strain evidence="2">HYR1</strain>
    </source>
</reference>
<sequence>SIKKKTQELLDESFSSIESGTDNMKDEIMITRCTRSESDLNLSYPGSQTNEIIHIYRKNIESFHLDNEKDFQESVNEESIHTSSSLISINKRKEQFN</sequence>
<feature type="non-terminal residue" evidence="2">
    <location>
        <position position="1"/>
    </location>
</feature>
<protein>
    <submittedName>
        <fullName evidence="2">Uncharacterized protein</fullName>
    </submittedName>
</protein>
<evidence type="ECO:0000256" key="1">
    <source>
        <dbReference type="SAM" id="MobiDB-lite"/>
    </source>
</evidence>
<accession>A0A3M7P123</accession>
<gene>
    <name evidence="2" type="ORF">BpHYR1_018215</name>
</gene>
<feature type="region of interest" description="Disordered" evidence="1">
    <location>
        <begin position="1"/>
        <end position="21"/>
    </location>
</feature>
<evidence type="ECO:0000313" key="3">
    <source>
        <dbReference type="Proteomes" id="UP000276133"/>
    </source>
</evidence>